<organism evidence="1 2">
    <name type="scientific">Paenibacillus mesotrionivorans</name>
    <dbReference type="NCBI Taxonomy" id="3160968"/>
    <lineage>
        <taxon>Bacteria</taxon>
        <taxon>Bacillati</taxon>
        <taxon>Bacillota</taxon>
        <taxon>Bacilli</taxon>
        <taxon>Bacillales</taxon>
        <taxon>Paenibacillaceae</taxon>
        <taxon>Paenibacillus</taxon>
    </lineage>
</organism>
<sequence>MMMKQPYSKLEPTMQTGDLILFSGQYPISKMVERLEGSMWSHAAMVVRLPEWDTPLLWESTALTNLPDVQFHDQTTGPKLVDLKSRLLTYGSDVTPYVPPRYAVRPLDVERTPEMIQALTSLFTELHGIPNPGEWKMIAEVVEGRFFRIRSKLDNYTCGELVAESYIKLGLLDPKAVINGFMPKDFSTDGRLRLLKGKLEDEIEIDLHS</sequence>
<name>A0ACC7NU16_9BACL</name>
<protein>
    <submittedName>
        <fullName evidence="1">Uncharacterized protein</fullName>
    </submittedName>
</protein>
<dbReference type="Proteomes" id="UP001631969">
    <property type="component" value="Unassembled WGS sequence"/>
</dbReference>
<gene>
    <name evidence="1" type="ORF">ACI1P1_02610</name>
</gene>
<evidence type="ECO:0000313" key="2">
    <source>
        <dbReference type="Proteomes" id="UP001631969"/>
    </source>
</evidence>
<evidence type="ECO:0000313" key="1">
    <source>
        <dbReference type="EMBL" id="MFM9327181.1"/>
    </source>
</evidence>
<dbReference type="EMBL" id="JBJURJ010000002">
    <property type="protein sequence ID" value="MFM9327181.1"/>
    <property type="molecule type" value="Genomic_DNA"/>
</dbReference>
<accession>A0ACC7NU16</accession>
<comment type="caution">
    <text evidence="1">The sequence shown here is derived from an EMBL/GenBank/DDBJ whole genome shotgun (WGS) entry which is preliminary data.</text>
</comment>
<reference evidence="1" key="1">
    <citation type="submission" date="2024-12" db="EMBL/GenBank/DDBJ databases">
        <authorList>
            <person name="Wu N."/>
        </authorList>
    </citation>
    <scope>NUCLEOTIDE SEQUENCE</scope>
    <source>
        <strain evidence="1">P15</strain>
    </source>
</reference>
<proteinExistence type="predicted"/>
<keyword evidence="2" id="KW-1185">Reference proteome</keyword>